<accession>A0A9P5X0R6</accession>
<reference evidence="2" key="1">
    <citation type="submission" date="2020-11" db="EMBL/GenBank/DDBJ databases">
        <authorList>
            <consortium name="DOE Joint Genome Institute"/>
            <person name="Ahrendt S."/>
            <person name="Riley R."/>
            <person name="Andreopoulos W."/>
            <person name="Labutti K."/>
            <person name="Pangilinan J."/>
            <person name="Ruiz-Duenas F.J."/>
            <person name="Barrasa J.M."/>
            <person name="Sanchez-Garcia M."/>
            <person name="Camarero S."/>
            <person name="Miyauchi S."/>
            <person name="Serrano A."/>
            <person name="Linde D."/>
            <person name="Babiker R."/>
            <person name="Drula E."/>
            <person name="Ayuso-Fernandez I."/>
            <person name="Pacheco R."/>
            <person name="Padilla G."/>
            <person name="Ferreira P."/>
            <person name="Barriuso J."/>
            <person name="Kellner H."/>
            <person name="Castanera R."/>
            <person name="Alfaro M."/>
            <person name="Ramirez L."/>
            <person name="Pisabarro A.G."/>
            <person name="Kuo A."/>
            <person name="Tritt A."/>
            <person name="Lipzen A."/>
            <person name="He G."/>
            <person name="Yan M."/>
            <person name="Ng V."/>
            <person name="Cullen D."/>
            <person name="Martin F."/>
            <person name="Rosso M.-N."/>
            <person name="Henrissat B."/>
            <person name="Hibbett D."/>
            <person name="Martinez A.T."/>
            <person name="Grigoriev I.V."/>
        </authorList>
    </citation>
    <scope>NUCLEOTIDE SEQUENCE</scope>
    <source>
        <strain evidence="2">MF-IS2</strain>
    </source>
</reference>
<comment type="caution">
    <text evidence="2">The sequence shown here is derived from an EMBL/GenBank/DDBJ whole genome shotgun (WGS) entry which is preliminary data.</text>
</comment>
<sequence>MLLPTQTSTRSLPSSPQASLVPHTHHTRPYETTRFHAIDTAVGPTLYLTCMTSCPLDWIRAKTPSYVLVEDSKARWTETVPSPPPPLVVYFFIGSTASAPPLQRRNYPAVTPPGGYASITWHFYLTV</sequence>
<dbReference type="EMBL" id="MU152252">
    <property type="protein sequence ID" value="KAF9440806.1"/>
    <property type="molecule type" value="Genomic_DNA"/>
</dbReference>
<dbReference type="AlphaFoldDB" id="A0A9P5X0R6"/>
<protein>
    <submittedName>
        <fullName evidence="2">Uncharacterized protein</fullName>
    </submittedName>
</protein>
<evidence type="ECO:0000256" key="1">
    <source>
        <dbReference type="SAM" id="MobiDB-lite"/>
    </source>
</evidence>
<gene>
    <name evidence="2" type="ORF">P691DRAFT_67194</name>
</gene>
<feature type="region of interest" description="Disordered" evidence="1">
    <location>
        <begin position="1"/>
        <end position="26"/>
    </location>
</feature>
<evidence type="ECO:0000313" key="2">
    <source>
        <dbReference type="EMBL" id="KAF9440806.1"/>
    </source>
</evidence>
<keyword evidence="3" id="KW-1185">Reference proteome</keyword>
<organism evidence="2 3">
    <name type="scientific">Macrolepiota fuliginosa MF-IS2</name>
    <dbReference type="NCBI Taxonomy" id="1400762"/>
    <lineage>
        <taxon>Eukaryota</taxon>
        <taxon>Fungi</taxon>
        <taxon>Dikarya</taxon>
        <taxon>Basidiomycota</taxon>
        <taxon>Agaricomycotina</taxon>
        <taxon>Agaricomycetes</taxon>
        <taxon>Agaricomycetidae</taxon>
        <taxon>Agaricales</taxon>
        <taxon>Agaricineae</taxon>
        <taxon>Agaricaceae</taxon>
        <taxon>Macrolepiota</taxon>
    </lineage>
</organism>
<evidence type="ECO:0000313" key="3">
    <source>
        <dbReference type="Proteomes" id="UP000807342"/>
    </source>
</evidence>
<feature type="compositionally biased region" description="Polar residues" evidence="1">
    <location>
        <begin position="1"/>
        <end position="18"/>
    </location>
</feature>
<proteinExistence type="predicted"/>
<dbReference type="Proteomes" id="UP000807342">
    <property type="component" value="Unassembled WGS sequence"/>
</dbReference>
<name>A0A9P5X0R6_9AGAR</name>